<protein>
    <submittedName>
        <fullName evidence="1">Uncharacterized protein</fullName>
    </submittedName>
</protein>
<dbReference type="Proteomes" id="UP000239415">
    <property type="component" value="Unassembled WGS sequence"/>
</dbReference>
<accession>A0A2T0KF83</accession>
<dbReference type="AlphaFoldDB" id="A0A2T0KF83"/>
<dbReference type="OrthoDB" id="3288293at2"/>
<dbReference type="InterPro" id="IPR038454">
    <property type="entry name" value="DnaA_N_sf"/>
</dbReference>
<dbReference type="RefSeq" id="WP_106318602.1">
    <property type="nucleotide sequence ID" value="NZ_BOMO01000035.1"/>
</dbReference>
<sequence>MPKVKINHDDHATFTEAAASAGLSVGEWLAIAGRQHAAACTVVGDRPGVRILHLALDAGTAAYLDREAGRSGTGDRAYLTRFLQDLAAGSTVDPDQLWVDAMTAISFDIASHRQRSYLDQARIDTIVGDTVLIAVPDSYTRDVIEARLRPLLTETLSGLLRRRVQIAVTIDAPDRHRPLPPPQHPAAGRDLDELRRLLDRLSAGRAPRR</sequence>
<comment type="caution">
    <text evidence="1">The sequence shown here is derived from an EMBL/GenBank/DDBJ whole genome shotgun (WGS) entry which is preliminary data.</text>
</comment>
<evidence type="ECO:0000313" key="1">
    <source>
        <dbReference type="EMBL" id="PRX22023.1"/>
    </source>
</evidence>
<dbReference type="Gene3D" id="3.30.300.180">
    <property type="match status" value="1"/>
</dbReference>
<organism evidence="1 2">
    <name type="scientific">Actinoplanes italicus</name>
    <dbReference type="NCBI Taxonomy" id="113567"/>
    <lineage>
        <taxon>Bacteria</taxon>
        <taxon>Bacillati</taxon>
        <taxon>Actinomycetota</taxon>
        <taxon>Actinomycetes</taxon>
        <taxon>Micromonosporales</taxon>
        <taxon>Micromonosporaceae</taxon>
        <taxon>Actinoplanes</taxon>
    </lineage>
</organism>
<gene>
    <name evidence="1" type="ORF">CLV67_105200</name>
</gene>
<evidence type="ECO:0000313" key="2">
    <source>
        <dbReference type="Proteomes" id="UP000239415"/>
    </source>
</evidence>
<proteinExistence type="predicted"/>
<dbReference type="EMBL" id="PVMZ01000005">
    <property type="protein sequence ID" value="PRX22023.1"/>
    <property type="molecule type" value="Genomic_DNA"/>
</dbReference>
<name>A0A2T0KF83_9ACTN</name>
<reference evidence="1 2" key="1">
    <citation type="submission" date="2018-03" db="EMBL/GenBank/DDBJ databases">
        <title>Genomic Encyclopedia of Archaeal and Bacterial Type Strains, Phase II (KMG-II): from individual species to whole genera.</title>
        <authorList>
            <person name="Goeker M."/>
        </authorList>
    </citation>
    <scope>NUCLEOTIDE SEQUENCE [LARGE SCALE GENOMIC DNA]</scope>
    <source>
        <strain evidence="1 2">DSM 43146</strain>
    </source>
</reference>
<keyword evidence="2" id="KW-1185">Reference proteome</keyword>